<reference evidence="2 3" key="1">
    <citation type="submission" date="2016-04" db="EMBL/GenBank/DDBJ databases">
        <title>Genome analyses suggest a sexual origin of heterokaryosis in a supposedly ancient asexual fungus.</title>
        <authorList>
            <person name="Ropars J."/>
            <person name="Sedzielewska K."/>
            <person name="Noel J."/>
            <person name="Charron P."/>
            <person name="Farinelli L."/>
            <person name="Marton T."/>
            <person name="Kruger M."/>
            <person name="Pelin A."/>
            <person name="Brachmann A."/>
            <person name="Corradi N."/>
        </authorList>
    </citation>
    <scope>NUCLEOTIDE SEQUENCE [LARGE SCALE GENOMIC DNA]</scope>
    <source>
        <strain evidence="2 3">C2</strain>
    </source>
</reference>
<dbReference type="EMBL" id="LLXL01009450">
    <property type="protein sequence ID" value="PKK42770.1"/>
    <property type="molecule type" value="Genomic_DNA"/>
</dbReference>
<dbReference type="VEuPathDB" id="FungiDB:FUN_009937"/>
<organism evidence="2 3">
    <name type="scientific">Rhizophagus irregularis</name>
    <dbReference type="NCBI Taxonomy" id="588596"/>
    <lineage>
        <taxon>Eukaryota</taxon>
        <taxon>Fungi</taxon>
        <taxon>Fungi incertae sedis</taxon>
        <taxon>Mucoromycota</taxon>
        <taxon>Glomeromycotina</taxon>
        <taxon>Glomeromycetes</taxon>
        <taxon>Glomerales</taxon>
        <taxon>Glomeraceae</taxon>
        <taxon>Rhizophagus</taxon>
    </lineage>
</organism>
<feature type="region of interest" description="Disordered" evidence="1">
    <location>
        <begin position="60"/>
        <end position="80"/>
    </location>
</feature>
<dbReference type="Proteomes" id="UP000233469">
    <property type="component" value="Unassembled WGS sequence"/>
</dbReference>
<accession>A0A2N1L055</accession>
<name>A0A2N1L055_9GLOM</name>
<dbReference type="AlphaFoldDB" id="A0A2N1L055"/>
<evidence type="ECO:0000256" key="1">
    <source>
        <dbReference type="SAM" id="MobiDB-lite"/>
    </source>
</evidence>
<reference evidence="2 3" key="2">
    <citation type="submission" date="2017-10" db="EMBL/GenBank/DDBJ databases">
        <title>Extensive intraspecific genome diversity in a model arbuscular mycorrhizal fungus.</title>
        <authorList>
            <person name="Chen E.C.H."/>
            <person name="Morin E."/>
            <person name="Baudet D."/>
            <person name="Noel J."/>
            <person name="Ndikumana S."/>
            <person name="Charron P."/>
            <person name="St-Onge C."/>
            <person name="Giorgi J."/>
            <person name="Grigoriev I.V."/>
            <person name="Roux C."/>
            <person name="Martin F.M."/>
            <person name="Corradi N."/>
        </authorList>
    </citation>
    <scope>NUCLEOTIDE SEQUENCE [LARGE SCALE GENOMIC DNA]</scope>
    <source>
        <strain evidence="2 3">C2</strain>
    </source>
</reference>
<proteinExistence type="predicted"/>
<feature type="compositionally biased region" description="Low complexity" evidence="1">
    <location>
        <begin position="60"/>
        <end position="69"/>
    </location>
</feature>
<comment type="caution">
    <text evidence="2">The sequence shown here is derived from an EMBL/GenBank/DDBJ whole genome shotgun (WGS) entry which is preliminary data.</text>
</comment>
<gene>
    <name evidence="2" type="ORF">RhiirC2_804419</name>
</gene>
<protein>
    <submittedName>
        <fullName evidence="2">Uncharacterized protein</fullName>
    </submittedName>
</protein>
<evidence type="ECO:0000313" key="2">
    <source>
        <dbReference type="EMBL" id="PKK42770.1"/>
    </source>
</evidence>
<sequence>MDKAQLLVEKITFYTGASDEYTTYYPFTNIFYSHGINLLPAPILYMVIWVMTADDELFTSTSSSNTKTTPNPVLEMPPILPNVEMTPVDQTVIPETSQKKDK</sequence>
<dbReference type="VEuPathDB" id="FungiDB:RhiirA1_446392"/>
<evidence type="ECO:0000313" key="3">
    <source>
        <dbReference type="Proteomes" id="UP000233469"/>
    </source>
</evidence>